<accession>A0A6I4V4C2</accession>
<evidence type="ECO:0000259" key="1">
    <source>
        <dbReference type="PROSITE" id="PS50925"/>
    </source>
</evidence>
<dbReference type="GO" id="GO:0071949">
    <property type="term" value="F:FAD binding"/>
    <property type="evidence" value="ECO:0007669"/>
    <property type="project" value="InterPro"/>
</dbReference>
<name>A0A6I4V4C2_9SPHN</name>
<organism evidence="2 3">
    <name type="scientific">Pontixanthobacter luteolus</name>
    <dbReference type="NCBI Taxonomy" id="295089"/>
    <lineage>
        <taxon>Bacteria</taxon>
        <taxon>Pseudomonadati</taxon>
        <taxon>Pseudomonadota</taxon>
        <taxon>Alphaproteobacteria</taxon>
        <taxon>Sphingomonadales</taxon>
        <taxon>Erythrobacteraceae</taxon>
        <taxon>Pontixanthobacter</taxon>
    </lineage>
</organism>
<dbReference type="AlphaFoldDB" id="A0A6I4V4C2"/>
<gene>
    <name evidence="2" type="ORF">GRI43_10875</name>
</gene>
<dbReference type="RefSeq" id="WP_160731131.1">
    <property type="nucleotide sequence ID" value="NZ_CANLWR010000002.1"/>
</dbReference>
<proteinExistence type="predicted"/>
<protein>
    <submittedName>
        <fullName evidence="2">Blue light sensor protein</fullName>
    </submittedName>
</protein>
<dbReference type="Proteomes" id="UP000471435">
    <property type="component" value="Unassembled WGS sequence"/>
</dbReference>
<dbReference type="PROSITE" id="PS50925">
    <property type="entry name" value="BLUF"/>
    <property type="match status" value="1"/>
</dbReference>
<dbReference type="Pfam" id="PF04940">
    <property type="entry name" value="BLUF"/>
    <property type="match status" value="1"/>
</dbReference>
<dbReference type="GO" id="GO:0009882">
    <property type="term" value="F:blue light photoreceptor activity"/>
    <property type="evidence" value="ECO:0007669"/>
    <property type="project" value="InterPro"/>
</dbReference>
<evidence type="ECO:0000313" key="3">
    <source>
        <dbReference type="Proteomes" id="UP000471435"/>
    </source>
</evidence>
<comment type="caution">
    <text evidence="2">The sequence shown here is derived from an EMBL/GenBank/DDBJ whole genome shotgun (WGS) entry which is preliminary data.</text>
</comment>
<dbReference type="Gene3D" id="3.30.70.100">
    <property type="match status" value="1"/>
</dbReference>
<dbReference type="SUPFAM" id="SSF54975">
    <property type="entry name" value="Acylphosphatase/BLUF domain-like"/>
    <property type="match status" value="1"/>
</dbReference>
<keyword evidence="3" id="KW-1185">Reference proteome</keyword>
<dbReference type="SMART" id="SM01034">
    <property type="entry name" value="BLUF"/>
    <property type="match status" value="1"/>
</dbReference>
<dbReference type="InterPro" id="IPR036046">
    <property type="entry name" value="Acylphosphatase-like_dom_sf"/>
</dbReference>
<dbReference type="EMBL" id="WTYP01000002">
    <property type="protein sequence ID" value="MXP47886.1"/>
    <property type="molecule type" value="Genomic_DNA"/>
</dbReference>
<sequence length="129" mass="14872">MRQYIYISTAPDLSRSEIDLILASCSRNNAERGVTGMLLYNGRNFLQLLEGEQEDLMWVMRRIASDTRHSGVSKLEDIYTEERACPDWTMRHIRLVDDVDARQSTLEAELPDALDPQLRRTILNFAALN</sequence>
<dbReference type="InterPro" id="IPR007024">
    <property type="entry name" value="BLUF_domain"/>
</dbReference>
<evidence type="ECO:0000313" key="2">
    <source>
        <dbReference type="EMBL" id="MXP47886.1"/>
    </source>
</evidence>
<reference evidence="2 3" key="1">
    <citation type="submission" date="2019-12" db="EMBL/GenBank/DDBJ databases">
        <title>Genomic-based taxomic classification of the family Erythrobacteraceae.</title>
        <authorList>
            <person name="Xu L."/>
        </authorList>
    </citation>
    <scope>NUCLEOTIDE SEQUENCE [LARGE SCALE GENOMIC DNA]</scope>
    <source>
        <strain evidence="2 3">SW-109</strain>
    </source>
</reference>
<dbReference type="OrthoDB" id="196105at2"/>
<feature type="domain" description="BLUF" evidence="1">
    <location>
        <begin position="1"/>
        <end position="91"/>
    </location>
</feature>